<dbReference type="PROSITE" id="PS50928">
    <property type="entry name" value="ABC_TM1"/>
    <property type="match status" value="2"/>
</dbReference>
<feature type="transmembrane region" description="Helical" evidence="6">
    <location>
        <begin position="195"/>
        <end position="219"/>
    </location>
</feature>
<organism evidence="8 9">
    <name type="scientific">Candidatus Enterococcus mangumiae</name>
    <dbReference type="NCBI Taxonomy" id="2230878"/>
    <lineage>
        <taxon>Bacteria</taxon>
        <taxon>Bacillati</taxon>
        <taxon>Bacillota</taxon>
        <taxon>Bacilli</taxon>
        <taxon>Lactobacillales</taxon>
        <taxon>Enterococcaceae</taxon>
        <taxon>Enterococcus</taxon>
    </lineage>
</organism>
<dbReference type="PANTHER" id="PTHR43496">
    <property type="entry name" value="PROTEIN LPLB"/>
    <property type="match status" value="1"/>
</dbReference>
<feature type="transmembrane region" description="Helical" evidence="6">
    <location>
        <begin position="376"/>
        <end position="398"/>
    </location>
</feature>
<feature type="transmembrane region" description="Helical" evidence="6">
    <location>
        <begin position="285"/>
        <end position="308"/>
    </location>
</feature>
<keyword evidence="9" id="KW-1185">Reference proteome</keyword>
<dbReference type="PANTHER" id="PTHR43496:SF1">
    <property type="entry name" value="POLYGALACTURONAN_RHAMNOGALACTURONAN TRANSPORT SYSTEM PERMEASE PROTEIN YTEP"/>
    <property type="match status" value="1"/>
</dbReference>
<dbReference type="InterPro" id="IPR000515">
    <property type="entry name" value="MetI-like"/>
</dbReference>
<dbReference type="Proteomes" id="UP000664360">
    <property type="component" value="Chromosome"/>
</dbReference>
<protein>
    <submittedName>
        <fullName evidence="8">Iron(III) transport system permease</fullName>
    </submittedName>
</protein>
<feature type="transmembrane region" description="Helical" evidence="6">
    <location>
        <begin position="95"/>
        <end position="116"/>
    </location>
</feature>
<dbReference type="Gene3D" id="1.10.3720.10">
    <property type="entry name" value="MetI-like"/>
    <property type="match status" value="2"/>
</dbReference>
<dbReference type="EMBL" id="CP147250">
    <property type="protein sequence ID" value="WYJ81450.1"/>
    <property type="molecule type" value="Genomic_DNA"/>
</dbReference>
<feature type="transmembrane region" description="Helical" evidence="6">
    <location>
        <begin position="9"/>
        <end position="27"/>
    </location>
</feature>
<feature type="transmembrane region" description="Helical" evidence="6">
    <location>
        <begin position="239"/>
        <end position="260"/>
    </location>
</feature>
<evidence type="ECO:0000256" key="3">
    <source>
        <dbReference type="ARBA" id="ARBA00022692"/>
    </source>
</evidence>
<feature type="domain" description="ABC transmembrane type-1" evidence="7">
    <location>
        <begin position="58"/>
        <end position="260"/>
    </location>
</feature>
<evidence type="ECO:0000256" key="5">
    <source>
        <dbReference type="ARBA" id="ARBA00023136"/>
    </source>
</evidence>
<name>A0ABZ2T0D7_9ENTE</name>
<keyword evidence="3 6" id="KW-0812">Transmembrane</keyword>
<keyword evidence="5 6" id="KW-0472">Membrane</keyword>
<reference evidence="8 9" key="1">
    <citation type="submission" date="2024-03" db="EMBL/GenBank/DDBJ databases">
        <title>The Genome Sequence of Enterococcus sp. DIV1094.</title>
        <authorList>
            <consortium name="The Broad Institute Genomics Platform"/>
            <consortium name="The Broad Institute Microbial Omics Core"/>
            <consortium name="The Broad Institute Genomic Center for Infectious Diseases"/>
            <person name="Earl A."/>
            <person name="Manson A."/>
            <person name="Gilmore M."/>
            <person name="Schwartman J."/>
            <person name="Shea T."/>
            <person name="Abouelleil A."/>
            <person name="Cao P."/>
            <person name="Chapman S."/>
            <person name="Cusick C."/>
            <person name="Young S."/>
            <person name="Neafsey D."/>
            <person name="Nusbaum C."/>
            <person name="Birren B."/>
        </authorList>
    </citation>
    <scope>NUCLEOTIDE SEQUENCE [LARGE SCALE GENOMIC DNA]</scope>
    <source>
        <strain evidence="8 9">DIV1094</strain>
    </source>
</reference>
<keyword evidence="4 6" id="KW-1133">Transmembrane helix</keyword>
<dbReference type="RefSeq" id="WP_206859156.1">
    <property type="nucleotide sequence ID" value="NZ_CP147250.1"/>
</dbReference>
<evidence type="ECO:0000313" key="8">
    <source>
        <dbReference type="EMBL" id="WYJ81450.1"/>
    </source>
</evidence>
<feature type="transmembrane region" description="Helical" evidence="6">
    <location>
        <begin position="62"/>
        <end position="83"/>
    </location>
</feature>
<feature type="transmembrane region" description="Helical" evidence="6">
    <location>
        <begin position="136"/>
        <end position="158"/>
    </location>
</feature>
<dbReference type="InterPro" id="IPR035906">
    <property type="entry name" value="MetI-like_sf"/>
</dbReference>
<feature type="transmembrane region" description="Helical" evidence="6">
    <location>
        <begin position="469"/>
        <end position="490"/>
    </location>
</feature>
<comment type="subcellular location">
    <subcellularLocation>
        <location evidence="6">Cell membrane</location>
        <topology evidence="6">Multi-pass membrane protein</topology>
    </subcellularLocation>
    <subcellularLocation>
        <location evidence="1">Membrane</location>
        <topology evidence="1">Multi-pass membrane protein</topology>
    </subcellularLocation>
</comment>
<dbReference type="CDD" id="cd06261">
    <property type="entry name" value="TM_PBP2"/>
    <property type="match status" value="2"/>
</dbReference>
<evidence type="ECO:0000256" key="1">
    <source>
        <dbReference type="ARBA" id="ARBA00004141"/>
    </source>
</evidence>
<evidence type="ECO:0000256" key="2">
    <source>
        <dbReference type="ARBA" id="ARBA00022448"/>
    </source>
</evidence>
<evidence type="ECO:0000256" key="4">
    <source>
        <dbReference type="ARBA" id="ARBA00022989"/>
    </source>
</evidence>
<sequence length="561" mass="63138">MSRLKVEKLLPPLILFSFALMLFYPLVNVMKEALTVDGRFSFELIQELAKDYGWLDALSNSLIVGGITALLATLLGFVFAYGMHFTNLPKGFKWIIEKCFFLPMLLPTITYGFVLIYSFGRQGLWTRLFGHELFSIYGKSGVVLGLLIYTIPVTFLLMNDAMNYLDKRYLTVSRLMGDGILRGLRITILQPLSKTFGVAFVQAFFMSFTDFGIPVAVGGRETFITTLLYEYFMGSIPDFNRGAVIALIMLVPSIISILFLRKIQKNDHTSPGTSTSIKSNRIRDCLFSIGMTIGGLFIVGIFLVMFLIPFVEGWPFDLTFTTRHIEAFMQTSDLRRTLNTGLIVAFWTALVGTVIAYLAAVFTARSVKQSMILKMIDSLASVTNSIPGMVLGIAYLLVFSGTTLQSTISILVIANMIHYFATPYQLAKSALLKMNPNWENTAKMMGDSWFETLVRIILPNSKRTIVEMACYYFTNSMVTISAVVFLTSARTMVITTKIKELQHFGRFTEIFILSILLLLVNLTARILAQSIMRRVEANEKISKKRFDLSVIRQRFGNSRGV</sequence>
<feature type="transmembrane region" description="Helical" evidence="6">
    <location>
        <begin position="342"/>
        <end position="364"/>
    </location>
</feature>
<comment type="similarity">
    <text evidence="6">Belongs to the binding-protein-dependent transport system permease family.</text>
</comment>
<accession>A0ABZ2T0D7</accession>
<feature type="transmembrane region" description="Helical" evidence="6">
    <location>
        <begin position="404"/>
        <end position="424"/>
    </location>
</feature>
<evidence type="ECO:0000313" key="9">
    <source>
        <dbReference type="Proteomes" id="UP000664360"/>
    </source>
</evidence>
<dbReference type="SUPFAM" id="SSF161098">
    <property type="entry name" value="MetI-like"/>
    <property type="match status" value="2"/>
</dbReference>
<feature type="transmembrane region" description="Helical" evidence="6">
    <location>
        <begin position="510"/>
        <end position="528"/>
    </location>
</feature>
<evidence type="ECO:0000259" key="7">
    <source>
        <dbReference type="PROSITE" id="PS50928"/>
    </source>
</evidence>
<feature type="domain" description="ABC transmembrane type-1" evidence="7">
    <location>
        <begin position="338"/>
        <end position="528"/>
    </location>
</feature>
<proteinExistence type="inferred from homology"/>
<gene>
    <name evidence="8" type="ORF">DOK79_003035</name>
</gene>
<keyword evidence="2 6" id="KW-0813">Transport</keyword>
<evidence type="ECO:0000256" key="6">
    <source>
        <dbReference type="RuleBase" id="RU363032"/>
    </source>
</evidence>
<dbReference type="Pfam" id="PF00528">
    <property type="entry name" value="BPD_transp_1"/>
    <property type="match status" value="1"/>
</dbReference>